<evidence type="ECO:0000313" key="3">
    <source>
        <dbReference type="Proteomes" id="UP000547510"/>
    </source>
</evidence>
<reference evidence="2 3" key="1">
    <citation type="submission" date="2020-08" db="EMBL/GenBank/DDBJ databases">
        <title>Genomic Encyclopedia of Type Strains, Phase III (KMG-III): the genomes of soil and plant-associated and newly described type strains.</title>
        <authorList>
            <person name="Whitman W."/>
        </authorList>
    </citation>
    <scope>NUCLEOTIDE SEQUENCE [LARGE SCALE GENOMIC DNA]</scope>
    <source>
        <strain evidence="2 3">CECT 8640</strain>
    </source>
</reference>
<comment type="caution">
    <text evidence="2">The sequence shown here is derived from an EMBL/GenBank/DDBJ whole genome shotgun (WGS) entry which is preliminary data.</text>
</comment>
<dbReference type="Gene3D" id="3.30.565.10">
    <property type="entry name" value="Histidine kinase-like ATPase, C-terminal domain"/>
    <property type="match status" value="1"/>
</dbReference>
<proteinExistence type="predicted"/>
<evidence type="ECO:0000313" key="2">
    <source>
        <dbReference type="EMBL" id="MBB5956957.1"/>
    </source>
</evidence>
<dbReference type="Proteomes" id="UP000547510">
    <property type="component" value="Unassembled WGS sequence"/>
</dbReference>
<organism evidence="2 3">
    <name type="scientific">Saccharothrix tamanrassetensis</name>
    <dbReference type="NCBI Taxonomy" id="1051531"/>
    <lineage>
        <taxon>Bacteria</taxon>
        <taxon>Bacillati</taxon>
        <taxon>Actinomycetota</taxon>
        <taxon>Actinomycetes</taxon>
        <taxon>Pseudonocardiales</taxon>
        <taxon>Pseudonocardiaceae</taxon>
        <taxon>Saccharothrix</taxon>
    </lineage>
</organism>
<accession>A0A841CLI3</accession>
<sequence length="523" mass="57888">MDPTHADLERFCAELKAMWEACGPPVLTSVEKYGGPKKSQVSTILNGDITTVPDIDNVAAILKACLANARAKGLEPPANAEFDYWKGRLGSLTRARSNHSEPGPAGNPWRDLAGTHPVWESTTDREFFRPRVVKAAAHLFDRRRRAATVLAGDDWLDETLAQRMTDRMGDLLTGRLASPAIRFGGVEASLIVLAPLLHQVRVAESAAALIGVRPIELRPSASAGPLRSDYERFLAGSEQSRLVARTELTGVPGRTGAKNEIGWWLFHQWVMRRQDPVPTATAPHDLPIAEEPLRTVLAGTLDRLVKLFHLSPDGLRNKERRNLVHKVSHPSITPALQDVRELLVGLLLVTAHKLAVELTALPSTIVEHLGIPNPVDLGRLRALLTGMTWQPLEVIGIGLYAQCHHEAVLEALLAHVRQTDAVLGSVRDVATDRVHLEPLLRLPPRASADFVTPAPHPDNHTRPAFVVPVTRFRIDETRVRELLMGEQLYSDRSLAIRELYQNALDACRYKQARHRYRAALEDT</sequence>
<dbReference type="InterPro" id="IPR056506">
    <property type="entry name" value="iHD-CE"/>
</dbReference>
<dbReference type="AlphaFoldDB" id="A0A841CLI3"/>
<name>A0A841CLI3_9PSEU</name>
<dbReference type="EMBL" id="JACHJN010000005">
    <property type="protein sequence ID" value="MBB5956957.1"/>
    <property type="molecule type" value="Genomic_DNA"/>
</dbReference>
<evidence type="ECO:0000259" key="1">
    <source>
        <dbReference type="Pfam" id="PF24401"/>
    </source>
</evidence>
<dbReference type="RefSeq" id="WP_184691730.1">
    <property type="nucleotide sequence ID" value="NZ_JACHJN010000005.1"/>
</dbReference>
<keyword evidence="3" id="KW-1185">Reference proteome</keyword>
<dbReference type="InterPro" id="IPR036890">
    <property type="entry name" value="HATPase_C_sf"/>
</dbReference>
<feature type="domain" description="iHD-CE" evidence="1">
    <location>
        <begin position="109"/>
        <end position="454"/>
    </location>
</feature>
<dbReference type="Pfam" id="PF24401">
    <property type="entry name" value="iHD-CE"/>
    <property type="match status" value="1"/>
</dbReference>
<protein>
    <recommendedName>
        <fullName evidence="1">iHD-CE domain-containing protein</fullName>
    </recommendedName>
</protein>
<gene>
    <name evidence="2" type="ORF">FHS29_003550</name>
</gene>